<dbReference type="Proteomes" id="UP000018144">
    <property type="component" value="Unassembled WGS sequence"/>
</dbReference>
<evidence type="ECO:0000256" key="1">
    <source>
        <dbReference type="SAM" id="MobiDB-lite"/>
    </source>
</evidence>
<feature type="region of interest" description="Disordered" evidence="1">
    <location>
        <begin position="148"/>
        <end position="219"/>
    </location>
</feature>
<evidence type="ECO:0000313" key="2">
    <source>
        <dbReference type="EMBL" id="CCX17486.1"/>
    </source>
</evidence>
<evidence type="ECO:0000313" key="3">
    <source>
        <dbReference type="Proteomes" id="UP000018144"/>
    </source>
</evidence>
<dbReference type="AlphaFoldDB" id="U4LQD0"/>
<sequence>MNQILRSSPLDFPPFDSTCGTTTDPTAYLFSTYHYSTPMPPGAVIPAIAAHATALRKPRRKLLSKNVAASASAAVDSSAAASAEGSLPAADSRKCRWNINPVLLNLNFVPAPVSSALPPIPTSVPAAVTAFQAPGQAYVASGLSGAPAAAQEKPKRKHSSKEPASLTAYTAPDSNASTARAAPATAPKRLKSATNTSISSAADQSAGNDDDYDSPMAPEDPDWDMWIWLPSTTKGGPSAKQILVAGKLYWKAPVQ</sequence>
<proteinExistence type="predicted"/>
<accession>U4LQD0</accession>
<feature type="compositionally biased region" description="Polar residues" evidence="1">
    <location>
        <begin position="192"/>
        <end position="207"/>
    </location>
</feature>
<feature type="compositionally biased region" description="Low complexity" evidence="1">
    <location>
        <begin position="176"/>
        <end position="187"/>
    </location>
</feature>
<keyword evidence="3" id="KW-1185">Reference proteome</keyword>
<dbReference type="EMBL" id="HF936658">
    <property type="protein sequence ID" value="CCX17486.1"/>
    <property type="molecule type" value="Genomic_DNA"/>
</dbReference>
<protein>
    <submittedName>
        <fullName evidence="2">Uncharacterized protein</fullName>
    </submittedName>
</protein>
<reference evidence="2 3" key="1">
    <citation type="journal article" date="2013" name="PLoS Genet.">
        <title>The genome and development-dependent transcriptomes of Pyronema confluens: a window into fungal evolution.</title>
        <authorList>
            <person name="Traeger S."/>
            <person name="Altegoer F."/>
            <person name="Freitag M."/>
            <person name="Gabaldon T."/>
            <person name="Kempken F."/>
            <person name="Kumar A."/>
            <person name="Marcet-Houben M."/>
            <person name="Poggeler S."/>
            <person name="Stajich J.E."/>
            <person name="Nowrousian M."/>
        </authorList>
    </citation>
    <scope>NUCLEOTIDE SEQUENCE [LARGE SCALE GENOMIC DNA]</scope>
    <source>
        <strain evidence="3">CBS 100304</strain>
        <tissue evidence="2">Vegetative mycelium</tissue>
    </source>
</reference>
<feature type="compositionally biased region" description="Acidic residues" evidence="1">
    <location>
        <begin position="208"/>
        <end position="219"/>
    </location>
</feature>
<gene>
    <name evidence="2" type="ORF">PCON_04490</name>
</gene>
<organism evidence="2 3">
    <name type="scientific">Pyronema omphalodes (strain CBS 100304)</name>
    <name type="common">Pyronema confluens</name>
    <dbReference type="NCBI Taxonomy" id="1076935"/>
    <lineage>
        <taxon>Eukaryota</taxon>
        <taxon>Fungi</taxon>
        <taxon>Dikarya</taxon>
        <taxon>Ascomycota</taxon>
        <taxon>Pezizomycotina</taxon>
        <taxon>Pezizomycetes</taxon>
        <taxon>Pezizales</taxon>
        <taxon>Pyronemataceae</taxon>
        <taxon>Pyronema</taxon>
    </lineage>
</organism>
<name>U4LQD0_PYROM</name>